<organism evidence="2 3">
    <name type="scientific">Citrobacter portucalensis</name>
    <dbReference type="NCBI Taxonomy" id="1639133"/>
    <lineage>
        <taxon>Bacteria</taxon>
        <taxon>Pseudomonadati</taxon>
        <taxon>Pseudomonadota</taxon>
        <taxon>Gammaproteobacteria</taxon>
        <taxon>Enterobacterales</taxon>
        <taxon>Enterobacteriaceae</taxon>
        <taxon>Citrobacter</taxon>
        <taxon>Citrobacter freundii complex</taxon>
    </lineage>
</organism>
<sequence length="221" mass="25478">MKSLKFKHLIFSIFIFKFASASSEEQSCNGAPLYGYGKLYYNNTAHDKEEIYPLILQKKYSNEKQTIKKEINITPPYNNKSFLDVNIQGSTLNHQTTIAIVAKNKTNKSIAIPKKSFIYNGNIFSPIFYITTKCILLDYVGQTVNFGNEYNYPDDFIIIKQHGEYHANINLEEGYKFIPGKNKYYISMPNITFSISPENRKDREYITSSNKIILTIDGDIK</sequence>
<evidence type="ECO:0000313" key="2">
    <source>
        <dbReference type="EMBL" id="MDE9620469.1"/>
    </source>
</evidence>
<gene>
    <name evidence="2" type="ORF">L2111_20675</name>
</gene>
<feature type="signal peptide" evidence="1">
    <location>
        <begin position="1"/>
        <end position="21"/>
    </location>
</feature>
<reference evidence="2" key="1">
    <citation type="submission" date="2022-01" db="EMBL/GenBank/DDBJ databases">
        <title>Genetic Characterization of Carbapenem-resistant Citrobacter spp. from China: a multicenter study.</title>
        <authorList>
            <person name="Ye L."/>
        </authorList>
    </citation>
    <scope>NUCLEOTIDE SEQUENCE</scope>
    <source>
        <strain evidence="2">IR5432</strain>
    </source>
</reference>
<evidence type="ECO:0000256" key="1">
    <source>
        <dbReference type="SAM" id="SignalP"/>
    </source>
</evidence>
<keyword evidence="1" id="KW-0732">Signal</keyword>
<accession>A0A9X4GRE5</accession>
<dbReference type="Proteomes" id="UP001147005">
    <property type="component" value="Unassembled WGS sequence"/>
</dbReference>
<evidence type="ECO:0000313" key="3">
    <source>
        <dbReference type="Proteomes" id="UP001147005"/>
    </source>
</evidence>
<comment type="caution">
    <text evidence="2">The sequence shown here is derived from an EMBL/GenBank/DDBJ whole genome shotgun (WGS) entry which is preliminary data.</text>
</comment>
<feature type="chain" id="PRO_5040948822" evidence="1">
    <location>
        <begin position="22"/>
        <end position="221"/>
    </location>
</feature>
<proteinExistence type="predicted"/>
<dbReference type="Gene3D" id="2.60.40.2970">
    <property type="match status" value="1"/>
</dbReference>
<dbReference type="RefSeq" id="WP_275398551.1">
    <property type="nucleotide sequence ID" value="NZ_JAKIHW010000030.1"/>
</dbReference>
<protein>
    <submittedName>
        <fullName evidence="2">Uncharacterized protein</fullName>
    </submittedName>
</protein>
<dbReference type="AlphaFoldDB" id="A0A9X4GRE5"/>
<name>A0A9X4GRE5_9ENTR</name>
<dbReference type="EMBL" id="JAKIHW010000030">
    <property type="protein sequence ID" value="MDE9620469.1"/>
    <property type="molecule type" value="Genomic_DNA"/>
</dbReference>